<dbReference type="PANTHER" id="PTHR23514:SF13">
    <property type="entry name" value="INNER MEMBRANE PROTEIN YBJJ"/>
    <property type="match status" value="1"/>
</dbReference>
<dbReference type="InterPro" id="IPR020846">
    <property type="entry name" value="MFS_dom"/>
</dbReference>
<feature type="transmembrane region" description="Helical" evidence="5">
    <location>
        <begin position="195"/>
        <end position="214"/>
    </location>
</feature>
<organism evidence="7 8">
    <name type="scientific">Bradyrhizobium ontarionense</name>
    <dbReference type="NCBI Taxonomy" id="2898149"/>
    <lineage>
        <taxon>Bacteria</taxon>
        <taxon>Pseudomonadati</taxon>
        <taxon>Pseudomonadota</taxon>
        <taxon>Alphaproteobacteria</taxon>
        <taxon>Hyphomicrobiales</taxon>
        <taxon>Nitrobacteraceae</taxon>
        <taxon>Bradyrhizobium</taxon>
    </lineage>
</organism>
<name>A0ABY3RL17_9BRAD</name>
<reference evidence="7" key="1">
    <citation type="journal article" date="2024" name="Antonie Van Leeuwenhoek">
        <title>Bradyrhizobium ontarionense sp. nov., a novel bacterial symbiont isolated from Aeschynomene indica (Indian jointvetch), harbours photosynthesis, nitrogen fixation and nitrous oxide (N2O) reductase genes.</title>
        <authorList>
            <person name="Bromfield E.S.P."/>
            <person name="Cloutier S."/>
        </authorList>
    </citation>
    <scope>NUCLEOTIDE SEQUENCE</scope>
    <source>
        <strain evidence="7">A19</strain>
    </source>
</reference>
<dbReference type="InterPro" id="IPR051788">
    <property type="entry name" value="MFS_Transporter"/>
</dbReference>
<protein>
    <submittedName>
        <fullName evidence="7">MFS transporter</fullName>
    </submittedName>
</protein>
<dbReference type="PROSITE" id="PS50850">
    <property type="entry name" value="MFS"/>
    <property type="match status" value="1"/>
</dbReference>
<feature type="transmembrane region" description="Helical" evidence="5">
    <location>
        <begin position="266"/>
        <end position="285"/>
    </location>
</feature>
<dbReference type="InterPro" id="IPR036259">
    <property type="entry name" value="MFS_trans_sf"/>
</dbReference>
<dbReference type="InterPro" id="IPR011701">
    <property type="entry name" value="MFS"/>
</dbReference>
<evidence type="ECO:0000256" key="5">
    <source>
        <dbReference type="SAM" id="Phobius"/>
    </source>
</evidence>
<evidence type="ECO:0000256" key="2">
    <source>
        <dbReference type="ARBA" id="ARBA00022692"/>
    </source>
</evidence>
<dbReference type="RefSeq" id="WP_231327040.1">
    <property type="nucleotide sequence ID" value="NZ_CP088156.1"/>
</dbReference>
<feature type="domain" description="Major facilitator superfamily (MFS) profile" evidence="6">
    <location>
        <begin position="8"/>
        <end position="378"/>
    </location>
</feature>
<feature type="transmembrane region" description="Helical" evidence="5">
    <location>
        <begin position="98"/>
        <end position="118"/>
    </location>
</feature>
<dbReference type="Pfam" id="PF07690">
    <property type="entry name" value="MFS_1"/>
    <property type="match status" value="1"/>
</dbReference>
<dbReference type="Proteomes" id="UP001431010">
    <property type="component" value="Chromosome"/>
</dbReference>
<keyword evidence="8" id="KW-1185">Reference proteome</keyword>
<evidence type="ECO:0000256" key="3">
    <source>
        <dbReference type="ARBA" id="ARBA00022989"/>
    </source>
</evidence>
<gene>
    <name evidence="7" type="ORF">LQG66_15325</name>
</gene>
<comment type="subcellular location">
    <subcellularLocation>
        <location evidence="1">Membrane</location>
        <topology evidence="1">Multi-pass membrane protein</topology>
    </subcellularLocation>
</comment>
<dbReference type="SUPFAM" id="SSF103473">
    <property type="entry name" value="MFS general substrate transporter"/>
    <property type="match status" value="1"/>
</dbReference>
<feature type="transmembrane region" description="Helical" evidence="5">
    <location>
        <begin position="44"/>
        <end position="67"/>
    </location>
</feature>
<dbReference type="PANTHER" id="PTHR23514">
    <property type="entry name" value="BYPASS OF STOP CODON PROTEIN 6"/>
    <property type="match status" value="1"/>
</dbReference>
<evidence type="ECO:0000313" key="8">
    <source>
        <dbReference type="Proteomes" id="UP001431010"/>
    </source>
</evidence>
<evidence type="ECO:0000313" key="7">
    <source>
        <dbReference type="EMBL" id="UFZ07590.1"/>
    </source>
</evidence>
<dbReference type="EMBL" id="CP088156">
    <property type="protein sequence ID" value="UFZ07590.1"/>
    <property type="molecule type" value="Genomic_DNA"/>
</dbReference>
<feature type="transmembrane region" description="Helical" evidence="5">
    <location>
        <begin position="322"/>
        <end position="349"/>
    </location>
</feature>
<dbReference type="CDD" id="cd17393">
    <property type="entry name" value="MFS_MosC_like"/>
    <property type="match status" value="1"/>
</dbReference>
<evidence type="ECO:0000259" key="6">
    <source>
        <dbReference type="PROSITE" id="PS50850"/>
    </source>
</evidence>
<evidence type="ECO:0000256" key="4">
    <source>
        <dbReference type="ARBA" id="ARBA00023136"/>
    </source>
</evidence>
<dbReference type="Gene3D" id="1.20.1250.20">
    <property type="entry name" value="MFS general substrate transporter like domains"/>
    <property type="match status" value="2"/>
</dbReference>
<evidence type="ECO:0000256" key="1">
    <source>
        <dbReference type="ARBA" id="ARBA00004141"/>
    </source>
</evidence>
<feature type="transmembrane region" description="Helical" evidence="5">
    <location>
        <begin position="139"/>
        <end position="156"/>
    </location>
</feature>
<sequence length="378" mass="37826">MTSDHRAARLATRLAFFVAGFGIACWAPLVPFAKQRLGVDDATLGLLLLSLGVGSVASMLAAGLLSARYGSKPVIIVSGIGLALFLPLLAIAATPATLALALFAFGAALGSLDVAVNIQAIEVERLSGRPLMSGFHAQFSIGGFAGSGVMTALLAFDIAPLLGTLACCALALVAMIAAAPRLLASKPAQSGPLLVLPHGAVMLLAALAAIMFLVEGAMLDWSALLLTGSGRLPAAQAGLGYIMFSIAMTAGRLVGDGVVARVGDRATLLWGSAIAITGFIVLLTVPSVLAAMAGFALIGLGASNLVPVLFRRAGAQSVMPVGLAVAAVTTAGYSGVLLGPAGIGFVAAATSLATAFWILAALLVIVLLSAPLVARAPR</sequence>
<keyword evidence="3 5" id="KW-1133">Transmembrane helix</keyword>
<feature type="transmembrane region" description="Helical" evidence="5">
    <location>
        <begin position="355"/>
        <end position="374"/>
    </location>
</feature>
<accession>A0ABY3RL17</accession>
<feature type="transmembrane region" description="Helical" evidence="5">
    <location>
        <begin position="74"/>
        <end position="92"/>
    </location>
</feature>
<feature type="transmembrane region" description="Helical" evidence="5">
    <location>
        <begin position="291"/>
        <end position="310"/>
    </location>
</feature>
<proteinExistence type="predicted"/>
<dbReference type="PROSITE" id="PS51257">
    <property type="entry name" value="PROKAR_LIPOPROTEIN"/>
    <property type="match status" value="1"/>
</dbReference>
<feature type="transmembrane region" description="Helical" evidence="5">
    <location>
        <begin position="12"/>
        <end position="32"/>
    </location>
</feature>
<keyword evidence="2 5" id="KW-0812">Transmembrane</keyword>
<keyword evidence="4 5" id="KW-0472">Membrane</keyword>
<feature type="transmembrane region" description="Helical" evidence="5">
    <location>
        <begin position="234"/>
        <end position="254"/>
    </location>
</feature>
<feature type="transmembrane region" description="Helical" evidence="5">
    <location>
        <begin position="162"/>
        <end position="183"/>
    </location>
</feature>